<dbReference type="EMBL" id="JH598292">
    <property type="status" value="NOT_ANNOTATED_CDS"/>
    <property type="molecule type" value="Genomic_DNA"/>
</dbReference>
<dbReference type="InterPro" id="IPR029058">
    <property type="entry name" value="AB_hydrolase_fold"/>
</dbReference>
<evidence type="ECO:0000256" key="1">
    <source>
        <dbReference type="ARBA" id="ARBA00008645"/>
    </source>
</evidence>
<accession>M4C520</accession>
<evidence type="ECO:0000313" key="4">
    <source>
        <dbReference type="Proteomes" id="UP000011713"/>
    </source>
</evidence>
<protein>
    <recommendedName>
        <fullName evidence="2">AB hydrolase-1 domain-containing protein</fullName>
    </recommendedName>
</protein>
<feature type="domain" description="AB hydrolase-1" evidence="2">
    <location>
        <begin position="73"/>
        <end position="227"/>
    </location>
</feature>
<name>M4C520_HYAAE</name>
<dbReference type="Pfam" id="PF12697">
    <property type="entry name" value="Abhydrolase_6"/>
    <property type="match status" value="1"/>
</dbReference>
<dbReference type="Proteomes" id="UP000011713">
    <property type="component" value="Unassembled WGS sequence"/>
</dbReference>
<dbReference type="EnsemblProtists" id="HpaT814190">
    <property type="protein sequence ID" value="HpaP814190"/>
    <property type="gene ID" value="HpaG814190"/>
</dbReference>
<dbReference type="eggNOG" id="ENOG502SIRQ">
    <property type="taxonomic scope" value="Eukaryota"/>
</dbReference>
<proteinExistence type="inferred from homology"/>
<dbReference type="PANTHER" id="PTHR43039">
    <property type="entry name" value="ESTERASE-RELATED"/>
    <property type="match status" value="1"/>
</dbReference>
<dbReference type="SUPFAM" id="SSF53474">
    <property type="entry name" value="alpha/beta-Hydrolases"/>
    <property type="match status" value="1"/>
</dbReference>
<dbReference type="Gene3D" id="3.40.50.1820">
    <property type="entry name" value="alpha/beta hydrolase"/>
    <property type="match status" value="1"/>
</dbReference>
<comment type="similarity">
    <text evidence="1">Belongs to the AB hydrolase superfamily.</text>
</comment>
<keyword evidence="4" id="KW-1185">Reference proteome</keyword>
<dbReference type="VEuPathDB" id="FungiDB:HpaG814190"/>
<dbReference type="InterPro" id="IPR000073">
    <property type="entry name" value="AB_hydrolase_1"/>
</dbReference>
<dbReference type="HOGENOM" id="CLU_901531_0_0_1"/>
<reference evidence="4" key="1">
    <citation type="journal article" date="2010" name="Science">
        <title>Signatures of adaptation to obligate biotrophy in the Hyaloperonospora arabidopsidis genome.</title>
        <authorList>
            <person name="Baxter L."/>
            <person name="Tripathy S."/>
            <person name="Ishaque N."/>
            <person name="Boot N."/>
            <person name="Cabral A."/>
            <person name="Kemen E."/>
            <person name="Thines M."/>
            <person name="Ah-Fong A."/>
            <person name="Anderson R."/>
            <person name="Badejoko W."/>
            <person name="Bittner-Eddy P."/>
            <person name="Boore J.L."/>
            <person name="Chibucos M.C."/>
            <person name="Coates M."/>
            <person name="Dehal P."/>
            <person name="Delehaunty K."/>
            <person name="Dong S."/>
            <person name="Downton P."/>
            <person name="Dumas B."/>
            <person name="Fabro G."/>
            <person name="Fronick C."/>
            <person name="Fuerstenberg S.I."/>
            <person name="Fulton L."/>
            <person name="Gaulin E."/>
            <person name="Govers F."/>
            <person name="Hughes L."/>
            <person name="Humphray S."/>
            <person name="Jiang R.H."/>
            <person name="Judelson H."/>
            <person name="Kamoun S."/>
            <person name="Kyung K."/>
            <person name="Meijer H."/>
            <person name="Minx P."/>
            <person name="Morris P."/>
            <person name="Nelson J."/>
            <person name="Phuntumart V."/>
            <person name="Qutob D."/>
            <person name="Rehmany A."/>
            <person name="Rougon-Cardoso A."/>
            <person name="Ryden P."/>
            <person name="Torto-Alalibo T."/>
            <person name="Studholme D."/>
            <person name="Wang Y."/>
            <person name="Win J."/>
            <person name="Wood J."/>
            <person name="Clifton S.W."/>
            <person name="Rogers J."/>
            <person name="Van den Ackerveken G."/>
            <person name="Jones J.D."/>
            <person name="McDowell J.M."/>
            <person name="Beynon J."/>
            <person name="Tyler B.M."/>
        </authorList>
    </citation>
    <scope>NUCLEOTIDE SEQUENCE [LARGE SCALE GENOMIC DNA]</scope>
    <source>
        <strain evidence="4">Emoy2</strain>
    </source>
</reference>
<evidence type="ECO:0000259" key="2">
    <source>
        <dbReference type="Pfam" id="PF12697"/>
    </source>
</evidence>
<dbReference type="AlphaFoldDB" id="M4C520"/>
<evidence type="ECO:0000313" key="3">
    <source>
        <dbReference type="EnsemblProtists" id="HpaP814190"/>
    </source>
</evidence>
<sequence length="309" mass="33939">MADTRARTTRFPTRGARLAVLLSARCTERLCATPVSVRPLHRWTRLSISLSSSSQLHLKTLLLQRTCGLSQVVPGYSSSSLEWSMTYLHVLLEGKANIYIMDHRGTGRSTRLDCVSAQATTTGSPSSTAIDLSEVAACAQDLKYKYGDLSSFSMTTAATDIATFISEYTNGKDTVVYGMSYGTALVERLMHLKNPTVIGYVLDSILTTSAAPDDKFPYVSTIDRGVGEVGDAFLDLCIDDEECSRYFRTGNLSTSLRHLIKKFDKEPNSTCAQLTDFNWTTMAQVPSSTSATNIGTRLQSFQAMPVYCY</sequence>
<reference evidence="3" key="2">
    <citation type="submission" date="2015-06" db="UniProtKB">
        <authorList>
            <consortium name="EnsemblProtists"/>
        </authorList>
    </citation>
    <scope>IDENTIFICATION</scope>
    <source>
        <strain evidence="3">Emoy2</strain>
    </source>
</reference>
<organism evidence="3 4">
    <name type="scientific">Hyaloperonospora arabidopsidis (strain Emoy2)</name>
    <name type="common">Downy mildew agent</name>
    <name type="synonym">Peronospora arabidopsidis</name>
    <dbReference type="NCBI Taxonomy" id="559515"/>
    <lineage>
        <taxon>Eukaryota</taxon>
        <taxon>Sar</taxon>
        <taxon>Stramenopiles</taxon>
        <taxon>Oomycota</taxon>
        <taxon>Peronosporomycetes</taxon>
        <taxon>Peronosporales</taxon>
        <taxon>Peronosporaceae</taxon>
        <taxon>Hyaloperonospora</taxon>
    </lineage>
</organism>
<dbReference type="InParanoid" id="M4C520"/>